<keyword evidence="3" id="KW-1185">Reference proteome</keyword>
<evidence type="ECO:0000256" key="1">
    <source>
        <dbReference type="SAM" id="Phobius"/>
    </source>
</evidence>
<dbReference type="EMBL" id="JBHTIO010000044">
    <property type="protein sequence ID" value="MFD0898016.1"/>
    <property type="molecule type" value="Genomic_DNA"/>
</dbReference>
<sequence length="208" mass="23554">MDNTTALKQWRRRQIRDNFVAAWVVLILVAALVYGLLVWFKPDITPLKQALRASLSGIKSNSTWQTFLQIAWHNERAVGVVFLLALIPVPLLYWLNLVGTAASIGLVLYISGHQTNTGLLILTGLLPHGIFEISCFALALALASQLNYYMRSRTKNWRARRYDWIGQLSWRSFVGPLVRQYLLIIIPGLILAAVIEGFVTPWLLTLVR</sequence>
<dbReference type="Pfam" id="PF01944">
    <property type="entry name" value="SpoIIM"/>
    <property type="match status" value="1"/>
</dbReference>
<organism evidence="2 3">
    <name type="scientific">Loigolactobacillus binensis</name>
    <dbReference type="NCBI Taxonomy" id="2559922"/>
    <lineage>
        <taxon>Bacteria</taxon>
        <taxon>Bacillati</taxon>
        <taxon>Bacillota</taxon>
        <taxon>Bacilli</taxon>
        <taxon>Lactobacillales</taxon>
        <taxon>Lactobacillaceae</taxon>
        <taxon>Loigolactobacillus</taxon>
    </lineage>
</organism>
<feature type="transmembrane region" description="Helical" evidence="1">
    <location>
        <begin position="130"/>
        <end position="150"/>
    </location>
</feature>
<feature type="transmembrane region" description="Helical" evidence="1">
    <location>
        <begin position="181"/>
        <end position="204"/>
    </location>
</feature>
<dbReference type="Proteomes" id="UP001597104">
    <property type="component" value="Unassembled WGS sequence"/>
</dbReference>
<feature type="transmembrane region" description="Helical" evidence="1">
    <location>
        <begin position="20"/>
        <end position="40"/>
    </location>
</feature>
<feature type="transmembrane region" description="Helical" evidence="1">
    <location>
        <begin position="77"/>
        <end position="110"/>
    </location>
</feature>
<accession>A0ABW3ECH6</accession>
<reference evidence="3" key="1">
    <citation type="journal article" date="2019" name="Int. J. Syst. Evol. Microbiol.">
        <title>The Global Catalogue of Microorganisms (GCM) 10K type strain sequencing project: providing services to taxonomists for standard genome sequencing and annotation.</title>
        <authorList>
            <consortium name="The Broad Institute Genomics Platform"/>
            <consortium name="The Broad Institute Genome Sequencing Center for Infectious Disease"/>
            <person name="Wu L."/>
            <person name="Ma J."/>
        </authorList>
    </citation>
    <scope>NUCLEOTIDE SEQUENCE [LARGE SCALE GENOMIC DNA]</scope>
    <source>
        <strain evidence="3">CCM 8925</strain>
    </source>
</reference>
<dbReference type="RefSeq" id="WP_137636517.1">
    <property type="nucleotide sequence ID" value="NZ_BJDN01000001.1"/>
</dbReference>
<gene>
    <name evidence="2" type="ORF">ACFQZ7_09810</name>
</gene>
<protein>
    <submittedName>
        <fullName evidence="2">Stage II sporulation protein M</fullName>
    </submittedName>
</protein>
<keyword evidence="1" id="KW-0472">Membrane</keyword>
<evidence type="ECO:0000313" key="2">
    <source>
        <dbReference type="EMBL" id="MFD0898016.1"/>
    </source>
</evidence>
<dbReference type="PANTHER" id="PTHR35337">
    <property type="entry name" value="SLR1478 PROTEIN"/>
    <property type="match status" value="1"/>
</dbReference>
<dbReference type="InterPro" id="IPR002798">
    <property type="entry name" value="SpoIIM-like"/>
</dbReference>
<name>A0ABW3ECH6_9LACO</name>
<evidence type="ECO:0000313" key="3">
    <source>
        <dbReference type="Proteomes" id="UP001597104"/>
    </source>
</evidence>
<dbReference type="PANTHER" id="PTHR35337:SF1">
    <property type="entry name" value="SLR1478 PROTEIN"/>
    <property type="match status" value="1"/>
</dbReference>
<proteinExistence type="predicted"/>
<keyword evidence="1" id="KW-1133">Transmembrane helix</keyword>
<keyword evidence="1" id="KW-0812">Transmembrane</keyword>
<comment type="caution">
    <text evidence="2">The sequence shown here is derived from an EMBL/GenBank/DDBJ whole genome shotgun (WGS) entry which is preliminary data.</text>
</comment>